<dbReference type="EMBL" id="JAHGAW010000008">
    <property type="protein sequence ID" value="MBT2187886.1"/>
    <property type="molecule type" value="Genomic_DNA"/>
</dbReference>
<comment type="caution">
    <text evidence="1">The sequence shown here is derived from an EMBL/GenBank/DDBJ whole genome shotgun (WGS) entry which is preliminary data.</text>
</comment>
<sequence length="99" mass="10644">MPELLLTVHCSRADAASIAATLRDVTRHPVHQRDETVHGLDFSDATAAESVTGRLDRVSLDVRVEESGASAIVTQIGALKRSGPVRWRLAPIIASGRFS</sequence>
<proteinExistence type="predicted"/>
<dbReference type="Pfam" id="PF11582">
    <property type="entry name" value="DUF3240"/>
    <property type="match status" value="1"/>
</dbReference>
<evidence type="ECO:0000313" key="1">
    <source>
        <dbReference type="EMBL" id="MBT2187886.1"/>
    </source>
</evidence>
<reference evidence="1" key="1">
    <citation type="submission" date="2021-05" db="EMBL/GenBank/DDBJ databases">
        <title>Genome of Sphingobium sp. strain.</title>
        <authorList>
            <person name="Fan R."/>
        </authorList>
    </citation>
    <scope>NUCLEOTIDE SEQUENCE</scope>
    <source>
        <strain evidence="1">H33</strain>
    </source>
</reference>
<protein>
    <submittedName>
        <fullName evidence="1">DUF3240 family protein</fullName>
    </submittedName>
</protein>
<keyword evidence="2" id="KW-1185">Reference proteome</keyword>
<organism evidence="1 2">
    <name type="scientific">Sphingobium nicotianae</name>
    <dbReference type="NCBI Taxonomy" id="2782607"/>
    <lineage>
        <taxon>Bacteria</taxon>
        <taxon>Pseudomonadati</taxon>
        <taxon>Pseudomonadota</taxon>
        <taxon>Alphaproteobacteria</taxon>
        <taxon>Sphingomonadales</taxon>
        <taxon>Sphingomonadaceae</taxon>
        <taxon>Sphingobium</taxon>
    </lineage>
</organism>
<dbReference type="AlphaFoldDB" id="A0A9X1DD70"/>
<dbReference type="Proteomes" id="UP001138757">
    <property type="component" value="Unassembled WGS sequence"/>
</dbReference>
<gene>
    <name evidence="1" type="ORF">KK488_13105</name>
</gene>
<dbReference type="RefSeq" id="WP_214624138.1">
    <property type="nucleotide sequence ID" value="NZ_JAHGAW010000008.1"/>
</dbReference>
<accession>A0A9X1DD70</accession>
<name>A0A9X1DD70_9SPHN</name>
<dbReference type="InterPro" id="IPR015867">
    <property type="entry name" value="N-reg_PII/ATP_PRibTrfase_C"/>
</dbReference>
<dbReference type="InterPro" id="IPR021634">
    <property type="entry name" value="DUF3240"/>
</dbReference>
<evidence type="ECO:0000313" key="2">
    <source>
        <dbReference type="Proteomes" id="UP001138757"/>
    </source>
</evidence>
<dbReference type="Gene3D" id="3.30.70.120">
    <property type="match status" value="1"/>
</dbReference>